<feature type="domain" description="GH84" evidence="4">
    <location>
        <begin position="120"/>
        <end position="400"/>
    </location>
</feature>
<keyword evidence="2 3" id="KW-0326">Glycosidase</keyword>
<dbReference type="Pfam" id="PF07555">
    <property type="entry name" value="NAGidase"/>
    <property type="match status" value="1"/>
</dbReference>
<dbReference type="InterPro" id="IPR051822">
    <property type="entry name" value="Glycosyl_Hydrolase_84"/>
</dbReference>
<sequence length="546" mass="58158">MDVLQWIVPCPKKAAIGSSHVELGHCLPQGDVPAALAPLLAERPAGGPDTTVEVRVDAAAGLPAEGYTLSAGQGLVVIVGADAAGAFYGAQTLLALAAAPCPEHARCVPECEVRDWPDLPLRGTIEGFYGTPWSHAARLDHLRFSARHKLNAYVYAPKDDPFHRERWREPYPEEELARLAELVAEAARQHVRFVFALSPGLSMVCSDPAERAALRAKAGQVWEAGVREFALLFDDIPPELRHEADREAYGTAEGASASAHAAVCRDFAAEFLARRGAERPLTMVPTDYAGTARSAYRDRLADELPPDVLVWWTGPDIVVGAIPAYDMTAAAASYGHRLALWDNFPVNDFDFSRVFLGPLVGRATDLAHVPLAGITANPMVEATASRLALTTVADYAWHLAAYDPARSHRAAVRLLPGAAELLPLVEACSSWPPGDDQSPALTALCASVLLGEGAARLRAELERLAGLPVDVPGPFAAELAPWVAAARDMGAAGLAALDLLAGGDPQAARQALERAEAHEKNVLRGVIPPFARAVLERANAQDAPQE</sequence>
<dbReference type="PROSITE" id="PS52009">
    <property type="entry name" value="GH84"/>
    <property type="match status" value="1"/>
</dbReference>
<accession>A0ABT0FXW0</accession>
<organism evidence="5 6">
    <name type="scientific">Actinomadura luzonensis</name>
    <dbReference type="NCBI Taxonomy" id="2805427"/>
    <lineage>
        <taxon>Bacteria</taxon>
        <taxon>Bacillati</taxon>
        <taxon>Actinomycetota</taxon>
        <taxon>Actinomycetes</taxon>
        <taxon>Streptosporangiales</taxon>
        <taxon>Thermomonosporaceae</taxon>
        <taxon>Actinomadura</taxon>
    </lineage>
</organism>
<dbReference type="InterPro" id="IPR029018">
    <property type="entry name" value="Hex-like_dom2"/>
</dbReference>
<dbReference type="RefSeq" id="WP_242374731.1">
    <property type="nucleotide sequence ID" value="NZ_JAKRKC020000001.1"/>
</dbReference>
<evidence type="ECO:0000259" key="4">
    <source>
        <dbReference type="PROSITE" id="PS52009"/>
    </source>
</evidence>
<comment type="similarity">
    <text evidence="3">Belongs to the glycosyl hydrolase 84 family.</text>
</comment>
<dbReference type="SUPFAM" id="SSF55545">
    <property type="entry name" value="beta-N-acetylhexosaminidase-like domain"/>
    <property type="match status" value="1"/>
</dbReference>
<dbReference type="PANTHER" id="PTHR13170:SF16">
    <property type="entry name" value="PROTEIN O-GLCNACASE"/>
    <property type="match status" value="1"/>
</dbReference>
<keyword evidence="1 3" id="KW-0378">Hydrolase</keyword>
<dbReference type="Gene3D" id="3.20.20.80">
    <property type="entry name" value="Glycosidases"/>
    <property type="match status" value="1"/>
</dbReference>
<dbReference type="Gene3D" id="3.30.379.10">
    <property type="entry name" value="Chitobiase/beta-hexosaminidase domain 2-like"/>
    <property type="match status" value="1"/>
</dbReference>
<gene>
    <name evidence="5" type="ORF">MF672_025815</name>
</gene>
<reference evidence="5 6" key="1">
    <citation type="submission" date="2022-04" db="EMBL/GenBank/DDBJ databases">
        <title>Genome draft of Actinomadura sp. ATCC 31491.</title>
        <authorList>
            <person name="Shi X."/>
            <person name="Du Y."/>
        </authorList>
    </citation>
    <scope>NUCLEOTIDE SEQUENCE [LARGE SCALE GENOMIC DNA]</scope>
    <source>
        <strain evidence="5 6">ATCC 31491</strain>
    </source>
</reference>
<evidence type="ECO:0000256" key="3">
    <source>
        <dbReference type="PROSITE-ProRule" id="PRU01353"/>
    </source>
</evidence>
<feature type="active site" description="Proton donor" evidence="3">
    <location>
        <position position="235"/>
    </location>
</feature>
<dbReference type="InterPro" id="IPR017853">
    <property type="entry name" value="GH"/>
</dbReference>
<dbReference type="Proteomes" id="UP001317259">
    <property type="component" value="Unassembled WGS sequence"/>
</dbReference>
<evidence type="ECO:0000256" key="2">
    <source>
        <dbReference type="ARBA" id="ARBA00023295"/>
    </source>
</evidence>
<proteinExistence type="inferred from homology"/>
<evidence type="ECO:0000313" key="6">
    <source>
        <dbReference type="Proteomes" id="UP001317259"/>
    </source>
</evidence>
<dbReference type="InterPro" id="IPR011496">
    <property type="entry name" value="O-GlcNAcase_cat"/>
</dbReference>
<dbReference type="EMBL" id="JAKRKC020000001">
    <property type="protein sequence ID" value="MCK2217178.1"/>
    <property type="molecule type" value="Genomic_DNA"/>
</dbReference>
<dbReference type="Pfam" id="PF02838">
    <property type="entry name" value="Glyco_hydro_20b"/>
    <property type="match status" value="1"/>
</dbReference>
<protein>
    <submittedName>
        <fullName evidence="5">Beta-N-acetylglucosaminidase domain-containing protein</fullName>
    </submittedName>
</protein>
<dbReference type="InterPro" id="IPR015882">
    <property type="entry name" value="HEX_bac_N"/>
</dbReference>
<name>A0ABT0FXW0_9ACTN</name>
<dbReference type="PANTHER" id="PTHR13170">
    <property type="entry name" value="O-GLCNACASE"/>
    <property type="match status" value="1"/>
</dbReference>
<dbReference type="SUPFAM" id="SSF51445">
    <property type="entry name" value="(Trans)glycosidases"/>
    <property type="match status" value="1"/>
</dbReference>
<evidence type="ECO:0000313" key="5">
    <source>
        <dbReference type="EMBL" id="MCK2217178.1"/>
    </source>
</evidence>
<keyword evidence="6" id="KW-1185">Reference proteome</keyword>
<evidence type="ECO:0000256" key="1">
    <source>
        <dbReference type="ARBA" id="ARBA00022801"/>
    </source>
</evidence>
<comment type="caution">
    <text evidence="5">The sequence shown here is derived from an EMBL/GenBank/DDBJ whole genome shotgun (WGS) entry which is preliminary data.</text>
</comment>